<dbReference type="PANTHER" id="PTHR30346:SF0">
    <property type="entry name" value="HCA OPERON TRANSCRIPTIONAL ACTIVATOR HCAR"/>
    <property type="match status" value="1"/>
</dbReference>
<sequence>MFDKLECMIQLQRLEGFYWVARCEGYARAARAFPYPITQPGVHQQIKRLESELGVRLFERVGKDRVVLTPQGRVLYDAVAPFYEGLPALERSLRTGDVGGRLRIHASGHVLRHLLPPWLRSLRSQRPDIEVALFEAKVPAMALVRSGETDLLVDHLPEVPPDLDTRQVGKTRVFLVFPSRPRSPIRGLVSPVPFRDELFITYSSDPHLRDLQLAALAHFGIVPRRMYAADSSETILGFVAAGLGYSLLASHEPRGPKVPGVTALPLTEPAREFPLYVAWRRSPQRNPLIEALLALAPKP</sequence>
<dbReference type="PANTHER" id="PTHR30346">
    <property type="entry name" value="TRANSCRIPTIONAL DUAL REGULATOR HCAR-RELATED"/>
    <property type="match status" value="1"/>
</dbReference>
<dbReference type="Pfam" id="PF00126">
    <property type="entry name" value="HTH_1"/>
    <property type="match status" value="1"/>
</dbReference>
<dbReference type="Proteomes" id="UP000217289">
    <property type="component" value="Chromosome"/>
</dbReference>
<reference evidence="6 7" key="1">
    <citation type="submission" date="2017-06" db="EMBL/GenBank/DDBJ databases">
        <authorList>
            <person name="Kim H.J."/>
            <person name="Triplett B.A."/>
        </authorList>
    </citation>
    <scope>NUCLEOTIDE SEQUENCE [LARGE SCALE GENOMIC DNA]</scope>
    <source>
        <strain evidence="6 7">DSM 14713</strain>
    </source>
</reference>
<dbReference type="GO" id="GO:0003700">
    <property type="term" value="F:DNA-binding transcription factor activity"/>
    <property type="evidence" value="ECO:0007669"/>
    <property type="project" value="InterPro"/>
</dbReference>
<dbReference type="Gene3D" id="3.40.190.10">
    <property type="entry name" value="Periplasmic binding protein-like II"/>
    <property type="match status" value="2"/>
</dbReference>
<gene>
    <name evidence="6" type="ORF">MEBOL_002980</name>
</gene>
<dbReference type="PROSITE" id="PS50931">
    <property type="entry name" value="HTH_LYSR"/>
    <property type="match status" value="1"/>
</dbReference>
<evidence type="ECO:0000256" key="2">
    <source>
        <dbReference type="ARBA" id="ARBA00023015"/>
    </source>
</evidence>
<proteinExistence type="inferred from homology"/>
<feature type="domain" description="HTH lysR-type" evidence="5">
    <location>
        <begin position="9"/>
        <end position="69"/>
    </location>
</feature>
<organism evidence="6 7">
    <name type="scientific">Melittangium boletus DSM 14713</name>
    <dbReference type="NCBI Taxonomy" id="1294270"/>
    <lineage>
        <taxon>Bacteria</taxon>
        <taxon>Pseudomonadati</taxon>
        <taxon>Myxococcota</taxon>
        <taxon>Myxococcia</taxon>
        <taxon>Myxococcales</taxon>
        <taxon>Cystobacterineae</taxon>
        <taxon>Archangiaceae</taxon>
        <taxon>Melittangium</taxon>
    </lineage>
</organism>
<name>A0A250IE81_9BACT</name>
<dbReference type="SUPFAM" id="SSF53850">
    <property type="entry name" value="Periplasmic binding protein-like II"/>
    <property type="match status" value="1"/>
</dbReference>
<dbReference type="EMBL" id="CP022163">
    <property type="protein sequence ID" value="ATB29530.1"/>
    <property type="molecule type" value="Genomic_DNA"/>
</dbReference>
<accession>A0A250IE81</accession>
<keyword evidence="4" id="KW-0804">Transcription</keyword>
<keyword evidence="2" id="KW-0805">Transcription regulation</keyword>
<comment type="similarity">
    <text evidence="1">Belongs to the LysR transcriptional regulatory family.</text>
</comment>
<dbReference type="CDD" id="cd05466">
    <property type="entry name" value="PBP2_LTTR_substrate"/>
    <property type="match status" value="1"/>
</dbReference>
<dbReference type="GO" id="GO:0032993">
    <property type="term" value="C:protein-DNA complex"/>
    <property type="evidence" value="ECO:0007669"/>
    <property type="project" value="TreeGrafter"/>
</dbReference>
<dbReference type="AlphaFoldDB" id="A0A250IE81"/>
<dbReference type="InterPro" id="IPR036390">
    <property type="entry name" value="WH_DNA-bd_sf"/>
</dbReference>
<evidence type="ECO:0000259" key="5">
    <source>
        <dbReference type="PROSITE" id="PS50931"/>
    </source>
</evidence>
<protein>
    <submittedName>
        <fullName evidence="6">Transcriptional regulator</fullName>
    </submittedName>
</protein>
<evidence type="ECO:0000256" key="4">
    <source>
        <dbReference type="ARBA" id="ARBA00023163"/>
    </source>
</evidence>
<dbReference type="InterPro" id="IPR000847">
    <property type="entry name" value="LysR_HTH_N"/>
</dbReference>
<dbReference type="GO" id="GO:0003677">
    <property type="term" value="F:DNA binding"/>
    <property type="evidence" value="ECO:0007669"/>
    <property type="project" value="UniProtKB-KW"/>
</dbReference>
<dbReference type="Pfam" id="PF03466">
    <property type="entry name" value="LysR_substrate"/>
    <property type="match status" value="1"/>
</dbReference>
<dbReference type="SUPFAM" id="SSF46785">
    <property type="entry name" value="Winged helix' DNA-binding domain"/>
    <property type="match status" value="1"/>
</dbReference>
<evidence type="ECO:0000256" key="1">
    <source>
        <dbReference type="ARBA" id="ARBA00009437"/>
    </source>
</evidence>
<dbReference type="Gene3D" id="1.10.10.10">
    <property type="entry name" value="Winged helix-like DNA-binding domain superfamily/Winged helix DNA-binding domain"/>
    <property type="match status" value="1"/>
</dbReference>
<evidence type="ECO:0000256" key="3">
    <source>
        <dbReference type="ARBA" id="ARBA00023125"/>
    </source>
</evidence>
<dbReference type="KEGG" id="mbd:MEBOL_002980"/>
<dbReference type="InterPro" id="IPR036388">
    <property type="entry name" value="WH-like_DNA-bd_sf"/>
</dbReference>
<evidence type="ECO:0000313" key="7">
    <source>
        <dbReference type="Proteomes" id="UP000217289"/>
    </source>
</evidence>
<evidence type="ECO:0000313" key="6">
    <source>
        <dbReference type="EMBL" id="ATB29530.1"/>
    </source>
</evidence>
<keyword evidence="7" id="KW-1185">Reference proteome</keyword>
<dbReference type="InterPro" id="IPR005119">
    <property type="entry name" value="LysR_subst-bd"/>
</dbReference>
<keyword evidence="3" id="KW-0238">DNA-binding</keyword>